<keyword evidence="1" id="KW-0812">Transmembrane</keyword>
<name>A0A6J5S0N8_9CAUD</name>
<keyword evidence="1" id="KW-1133">Transmembrane helix</keyword>
<organism evidence="2">
    <name type="scientific">uncultured Caudovirales phage</name>
    <dbReference type="NCBI Taxonomy" id="2100421"/>
    <lineage>
        <taxon>Viruses</taxon>
        <taxon>Duplodnaviria</taxon>
        <taxon>Heunggongvirae</taxon>
        <taxon>Uroviricota</taxon>
        <taxon>Caudoviricetes</taxon>
        <taxon>Peduoviridae</taxon>
        <taxon>Maltschvirus</taxon>
        <taxon>Maltschvirus maltsch</taxon>
    </lineage>
</organism>
<reference evidence="2" key="1">
    <citation type="submission" date="2020-05" db="EMBL/GenBank/DDBJ databases">
        <authorList>
            <person name="Chiriac C."/>
            <person name="Salcher M."/>
            <person name="Ghai R."/>
            <person name="Kavagutti S V."/>
        </authorList>
    </citation>
    <scope>NUCLEOTIDE SEQUENCE</scope>
</reference>
<proteinExistence type="predicted"/>
<feature type="transmembrane region" description="Helical" evidence="1">
    <location>
        <begin position="12"/>
        <end position="34"/>
    </location>
</feature>
<evidence type="ECO:0000256" key="1">
    <source>
        <dbReference type="SAM" id="Phobius"/>
    </source>
</evidence>
<gene>
    <name evidence="2" type="ORF">UFOVP1382_129</name>
</gene>
<sequence length="77" mass="7809">MAATSIAENRLVQVVGGVILLLVAGLAGGSIAGFKVEPTECNACGKSLAACEAKEDLIKELLADAKASIAKLPPECR</sequence>
<evidence type="ECO:0000313" key="2">
    <source>
        <dbReference type="EMBL" id="CAB4203513.1"/>
    </source>
</evidence>
<keyword evidence="1" id="KW-0472">Membrane</keyword>
<protein>
    <submittedName>
        <fullName evidence="2">Uncharacterized protein</fullName>
    </submittedName>
</protein>
<dbReference type="EMBL" id="LR797331">
    <property type="protein sequence ID" value="CAB4203513.1"/>
    <property type="molecule type" value="Genomic_DNA"/>
</dbReference>
<accession>A0A6J5S0N8</accession>